<name>A0A831STN2_PROAE</name>
<keyword evidence="2" id="KW-0489">Methyltransferase</keyword>
<dbReference type="Pfam" id="PF13489">
    <property type="entry name" value="Methyltransf_23"/>
    <property type="match status" value="1"/>
</dbReference>
<dbReference type="GO" id="GO:0008168">
    <property type="term" value="F:methyltransferase activity"/>
    <property type="evidence" value="ECO:0007669"/>
    <property type="project" value="UniProtKB-KW"/>
</dbReference>
<dbReference type="Proteomes" id="UP000886335">
    <property type="component" value="Unassembled WGS sequence"/>
</dbReference>
<dbReference type="CDD" id="cd02440">
    <property type="entry name" value="AdoMet_MTases"/>
    <property type="match status" value="1"/>
</dbReference>
<dbReference type="Gene3D" id="3.40.50.150">
    <property type="entry name" value="Vaccinia Virus protein VP39"/>
    <property type="match status" value="1"/>
</dbReference>
<proteinExistence type="predicted"/>
<dbReference type="PANTHER" id="PTHR43861">
    <property type="entry name" value="TRANS-ACONITATE 2-METHYLTRANSFERASE-RELATED"/>
    <property type="match status" value="1"/>
</dbReference>
<dbReference type="PANTHER" id="PTHR43861:SF3">
    <property type="entry name" value="PUTATIVE (AFU_ORTHOLOGUE AFUA_2G14390)-RELATED"/>
    <property type="match status" value="1"/>
</dbReference>
<organism evidence="2">
    <name type="scientific">Prosthecochloris aestuarii</name>
    <dbReference type="NCBI Taxonomy" id="1102"/>
    <lineage>
        <taxon>Bacteria</taxon>
        <taxon>Pseudomonadati</taxon>
        <taxon>Chlorobiota</taxon>
        <taxon>Chlorobiia</taxon>
        <taxon>Chlorobiales</taxon>
        <taxon>Chlorobiaceae</taxon>
        <taxon>Prosthecochloris</taxon>
    </lineage>
</organism>
<dbReference type="GO" id="GO:0032259">
    <property type="term" value="P:methylation"/>
    <property type="evidence" value="ECO:0007669"/>
    <property type="project" value="UniProtKB-KW"/>
</dbReference>
<sequence>MQDYIPFLAVPDRLDSNPVPVWQLEKDPQSGLIRLWPQPGPDEIASYYPQDSYDPHITLQKPAGVRNRLYRLVRRVVLRWKASCILTGNPPLSATSLIIESGCATGELLDSLCRRTGAKGYGIEISAAAASYARSHYGLEVGTTGLAEAKLDTAAKAIVFWHTLEHIHNPDVTLQEAARLLAPDGFMVIALPNPECHDARHYRENWVAWDAPRHLYHFTPQALGNMLRPCGLTITGMKPFIPDTIYNCLHSQLLKLRRQNRKITPAAIAETLTCVVRSIKATRKTVSASSSIVYTIRHSSSPATTSGRS</sequence>
<reference evidence="2" key="1">
    <citation type="journal article" date="2020" name="mSystems">
        <title>Genome- and Community-Level Interaction Insights into Carbon Utilization and Element Cycling Functions of Hydrothermarchaeota in Hydrothermal Sediment.</title>
        <authorList>
            <person name="Zhou Z."/>
            <person name="Liu Y."/>
            <person name="Xu W."/>
            <person name="Pan J."/>
            <person name="Luo Z.H."/>
            <person name="Li M."/>
        </authorList>
    </citation>
    <scope>NUCLEOTIDE SEQUENCE [LARGE SCALE GENOMIC DNA]</scope>
    <source>
        <strain evidence="2">SpSt-1181</strain>
    </source>
</reference>
<comment type="caution">
    <text evidence="2">The sequence shown here is derived from an EMBL/GenBank/DDBJ whole genome shotgun (WGS) entry which is preliminary data.</text>
</comment>
<evidence type="ECO:0000256" key="1">
    <source>
        <dbReference type="ARBA" id="ARBA00022679"/>
    </source>
</evidence>
<dbReference type="InterPro" id="IPR029063">
    <property type="entry name" value="SAM-dependent_MTases_sf"/>
</dbReference>
<evidence type="ECO:0000313" key="2">
    <source>
        <dbReference type="EMBL" id="HED31055.1"/>
    </source>
</evidence>
<dbReference type="SUPFAM" id="SSF53335">
    <property type="entry name" value="S-adenosyl-L-methionine-dependent methyltransferases"/>
    <property type="match status" value="1"/>
</dbReference>
<accession>A0A831STN2</accession>
<dbReference type="AlphaFoldDB" id="A0A831STN2"/>
<dbReference type="EMBL" id="DSBW01000119">
    <property type="protein sequence ID" value="HED31055.1"/>
    <property type="molecule type" value="Genomic_DNA"/>
</dbReference>
<protein>
    <submittedName>
        <fullName evidence="2">Class I SAM-dependent methyltransferase</fullName>
    </submittedName>
</protein>
<gene>
    <name evidence="2" type="ORF">ENN50_05090</name>
</gene>
<keyword evidence="1" id="KW-0808">Transferase</keyword>